<name>X6N6S3_RETFI</name>
<protein>
    <submittedName>
        <fullName evidence="3">Uncharacterized protein</fullName>
    </submittedName>
</protein>
<evidence type="ECO:0000256" key="2">
    <source>
        <dbReference type="SAM" id="Phobius"/>
    </source>
</evidence>
<proteinExistence type="predicted"/>
<gene>
    <name evidence="3" type="ORF">RFI_15240</name>
</gene>
<dbReference type="EMBL" id="ASPP01011151">
    <property type="protein sequence ID" value="ETO21965.1"/>
    <property type="molecule type" value="Genomic_DNA"/>
</dbReference>
<reference evidence="3 4" key="1">
    <citation type="journal article" date="2013" name="Curr. Biol.">
        <title>The Genome of the Foraminiferan Reticulomyxa filosa.</title>
        <authorList>
            <person name="Glockner G."/>
            <person name="Hulsmann N."/>
            <person name="Schleicher M."/>
            <person name="Noegel A.A."/>
            <person name="Eichinger L."/>
            <person name="Gallinger C."/>
            <person name="Pawlowski J."/>
            <person name="Sierra R."/>
            <person name="Euteneuer U."/>
            <person name="Pillet L."/>
            <person name="Moustafa A."/>
            <person name="Platzer M."/>
            <person name="Groth M."/>
            <person name="Szafranski K."/>
            <person name="Schliwa M."/>
        </authorList>
    </citation>
    <scope>NUCLEOTIDE SEQUENCE [LARGE SCALE GENOMIC DNA]</scope>
</reference>
<feature type="compositionally biased region" description="Polar residues" evidence="1">
    <location>
        <begin position="87"/>
        <end position="100"/>
    </location>
</feature>
<keyword evidence="4" id="KW-1185">Reference proteome</keyword>
<accession>X6N6S3</accession>
<organism evidence="3 4">
    <name type="scientific">Reticulomyxa filosa</name>
    <dbReference type="NCBI Taxonomy" id="46433"/>
    <lineage>
        <taxon>Eukaryota</taxon>
        <taxon>Sar</taxon>
        <taxon>Rhizaria</taxon>
        <taxon>Retaria</taxon>
        <taxon>Foraminifera</taxon>
        <taxon>Monothalamids</taxon>
        <taxon>Reticulomyxidae</taxon>
        <taxon>Reticulomyxa</taxon>
    </lineage>
</organism>
<dbReference type="Proteomes" id="UP000023152">
    <property type="component" value="Unassembled WGS sequence"/>
</dbReference>
<keyword evidence="2" id="KW-0472">Membrane</keyword>
<feature type="transmembrane region" description="Helical" evidence="2">
    <location>
        <begin position="7"/>
        <end position="24"/>
    </location>
</feature>
<evidence type="ECO:0000256" key="1">
    <source>
        <dbReference type="SAM" id="MobiDB-lite"/>
    </source>
</evidence>
<keyword evidence="2" id="KW-1133">Transmembrane helix</keyword>
<comment type="caution">
    <text evidence="3">The sequence shown here is derived from an EMBL/GenBank/DDBJ whole genome shotgun (WGS) entry which is preliminary data.</text>
</comment>
<evidence type="ECO:0000313" key="3">
    <source>
        <dbReference type="EMBL" id="ETO21965.1"/>
    </source>
</evidence>
<dbReference type="AlphaFoldDB" id="X6N6S3"/>
<evidence type="ECO:0000313" key="4">
    <source>
        <dbReference type="Proteomes" id="UP000023152"/>
    </source>
</evidence>
<sequence length="190" mass="22162">RFGFSKKFVFAYFFIYVHVTYMYVHAHNKYIAGEEMQPRIHQELVRQANHKKYMETQRLYNRPRVSISVPATPQVDSEIKDNDTPHKSNFNAASGRTANRAQLEEVAEEPADWVDDSHFDTNNLQHRYHNTDTDDITPNDDDNGIAYLNSGQAIQALRSEIQEVRSASAVNLERIKQNVAQRRRRLHMKT</sequence>
<keyword evidence="2" id="KW-0812">Transmembrane</keyword>
<feature type="region of interest" description="Disordered" evidence="1">
    <location>
        <begin position="75"/>
        <end position="100"/>
    </location>
</feature>
<feature type="compositionally biased region" description="Basic and acidic residues" evidence="1">
    <location>
        <begin position="77"/>
        <end position="86"/>
    </location>
</feature>
<feature type="non-terminal residue" evidence="3">
    <location>
        <position position="1"/>
    </location>
</feature>